<dbReference type="AlphaFoldDB" id="A0A0C3CSQ4"/>
<name>A0A0C3CSQ4_OIDMZ</name>
<proteinExistence type="predicted"/>
<dbReference type="EMBL" id="KN832909">
    <property type="protein sequence ID" value="KIM92702.1"/>
    <property type="molecule type" value="Genomic_DNA"/>
</dbReference>
<sequence>MVCRKSLNAAENYALVNKAVLAVRSGLHKSSVSSITRRVNENVLLKWIEELTISGYSSGHRLLKEIAEEPRTRRSYDLDDASLISLELPLQFTLRKDWAPRFILRHPHLTVAIGRRIESVRMDGATEEVLDEWFDAYKKAGNQAGEYIYHG</sequence>
<accession>A0A0C3CSQ4</accession>
<dbReference type="HOGENOM" id="CLU_013929_8_4_1"/>
<reference evidence="2" key="2">
    <citation type="submission" date="2015-01" db="EMBL/GenBank/DDBJ databases">
        <title>Evolutionary Origins and Diversification of the Mycorrhizal Mutualists.</title>
        <authorList>
            <consortium name="DOE Joint Genome Institute"/>
            <consortium name="Mycorrhizal Genomics Consortium"/>
            <person name="Kohler A."/>
            <person name="Kuo A."/>
            <person name="Nagy L.G."/>
            <person name="Floudas D."/>
            <person name="Copeland A."/>
            <person name="Barry K.W."/>
            <person name="Cichocki N."/>
            <person name="Veneault-Fourrey C."/>
            <person name="LaButti K."/>
            <person name="Lindquist E.A."/>
            <person name="Lipzen A."/>
            <person name="Lundell T."/>
            <person name="Morin E."/>
            <person name="Murat C."/>
            <person name="Riley R."/>
            <person name="Ohm R."/>
            <person name="Sun H."/>
            <person name="Tunlid A."/>
            <person name="Henrissat B."/>
            <person name="Grigoriev I.V."/>
            <person name="Hibbett D.S."/>
            <person name="Martin F."/>
        </authorList>
    </citation>
    <scope>NUCLEOTIDE SEQUENCE [LARGE SCALE GENOMIC DNA]</scope>
    <source>
        <strain evidence="2">Zn</strain>
    </source>
</reference>
<dbReference type="InParanoid" id="A0A0C3CSQ4"/>
<reference evidence="1 2" key="1">
    <citation type="submission" date="2014-04" db="EMBL/GenBank/DDBJ databases">
        <authorList>
            <consortium name="DOE Joint Genome Institute"/>
            <person name="Kuo A."/>
            <person name="Martino E."/>
            <person name="Perotto S."/>
            <person name="Kohler A."/>
            <person name="Nagy L.G."/>
            <person name="Floudas D."/>
            <person name="Copeland A."/>
            <person name="Barry K.W."/>
            <person name="Cichocki N."/>
            <person name="Veneault-Fourrey C."/>
            <person name="LaButti K."/>
            <person name="Lindquist E.A."/>
            <person name="Lipzen A."/>
            <person name="Lundell T."/>
            <person name="Morin E."/>
            <person name="Murat C."/>
            <person name="Sun H."/>
            <person name="Tunlid A."/>
            <person name="Henrissat B."/>
            <person name="Grigoriev I.V."/>
            <person name="Hibbett D.S."/>
            <person name="Martin F."/>
            <person name="Nordberg H.P."/>
            <person name="Cantor M.N."/>
            <person name="Hua S.X."/>
        </authorList>
    </citation>
    <scope>NUCLEOTIDE SEQUENCE [LARGE SCALE GENOMIC DNA]</scope>
    <source>
        <strain evidence="1 2">Zn</strain>
    </source>
</reference>
<organism evidence="1 2">
    <name type="scientific">Oidiodendron maius (strain Zn)</name>
    <dbReference type="NCBI Taxonomy" id="913774"/>
    <lineage>
        <taxon>Eukaryota</taxon>
        <taxon>Fungi</taxon>
        <taxon>Dikarya</taxon>
        <taxon>Ascomycota</taxon>
        <taxon>Pezizomycotina</taxon>
        <taxon>Leotiomycetes</taxon>
        <taxon>Leotiomycetes incertae sedis</taxon>
        <taxon>Myxotrichaceae</taxon>
        <taxon>Oidiodendron</taxon>
    </lineage>
</organism>
<dbReference type="Proteomes" id="UP000054321">
    <property type="component" value="Unassembled WGS sequence"/>
</dbReference>
<evidence type="ECO:0000313" key="1">
    <source>
        <dbReference type="EMBL" id="KIM92702.1"/>
    </source>
</evidence>
<dbReference type="OrthoDB" id="3439594at2759"/>
<keyword evidence="2" id="KW-1185">Reference proteome</keyword>
<gene>
    <name evidence="1" type="ORF">OIDMADRAFT_46592</name>
</gene>
<evidence type="ECO:0000313" key="2">
    <source>
        <dbReference type="Proteomes" id="UP000054321"/>
    </source>
</evidence>
<protein>
    <submittedName>
        <fullName evidence="1">Uncharacterized protein</fullName>
    </submittedName>
</protein>